<sequence length="399" mass="45605">MYCNVILCRSVLAVMLFGSIDVSAQELVRNAIRTESGIDFIPELRFELRHDDNIANAPEAERSSWISLLTPKLTAQLLSGPNEYQAALELASGSYLSSSDDSYLDWNFSTAALVELSDRHRFDVKGRYAAAHEARGTGITEGQGNNLTEPADLRLLSVQGAYEYGAKSSRTRLRLLTAYYDKDYRNYEALTQFRTYHSIKLGTELYYNTGANTRLITEISRLHTRYDNTDISGSRDSDTMNYRLGARWQPSELTSAELRLGYQNRQFDNPQRQDFSGLAWEMAVQWAPLSYSRFNLSTGRQSKEPDTQGDFVKETHYSLFWNHQWQPLFSSSLGVRRTNDDYTGFDRRDRLTSYQLSGKYSLLPQLLLNAGIRLHRNNSSQANIEFDKNEVFFAVQLAL</sequence>
<feature type="chain" id="PRO_5011570589" evidence="1">
    <location>
        <begin position="25"/>
        <end position="399"/>
    </location>
</feature>
<organism evidence="2 3">
    <name type="scientific">Rheinheimera pacifica</name>
    <dbReference type="NCBI Taxonomy" id="173990"/>
    <lineage>
        <taxon>Bacteria</taxon>
        <taxon>Pseudomonadati</taxon>
        <taxon>Pseudomonadota</taxon>
        <taxon>Gammaproteobacteria</taxon>
        <taxon>Chromatiales</taxon>
        <taxon>Chromatiaceae</taxon>
        <taxon>Rheinheimera</taxon>
    </lineage>
</organism>
<reference evidence="3" key="1">
    <citation type="submission" date="2016-10" db="EMBL/GenBank/DDBJ databases">
        <authorList>
            <person name="Varghese N."/>
            <person name="Submissions S."/>
        </authorList>
    </citation>
    <scope>NUCLEOTIDE SEQUENCE [LARGE SCALE GENOMIC DNA]</scope>
    <source>
        <strain evidence="3">DSM 17616</strain>
    </source>
</reference>
<dbReference type="OrthoDB" id="9153755at2"/>
<dbReference type="Proteomes" id="UP000199371">
    <property type="component" value="Unassembled WGS sequence"/>
</dbReference>
<dbReference type="InterPro" id="IPR018759">
    <property type="entry name" value="BBP2_2"/>
</dbReference>
<dbReference type="SUPFAM" id="SSF56935">
    <property type="entry name" value="Porins"/>
    <property type="match status" value="1"/>
</dbReference>
<accession>A0A1H6LUT1</accession>
<proteinExistence type="predicted"/>
<keyword evidence="3" id="KW-1185">Reference proteome</keyword>
<gene>
    <name evidence="2" type="ORF">SAMN05660691_02003</name>
</gene>
<dbReference type="EMBL" id="FNXF01000006">
    <property type="protein sequence ID" value="SEH89266.1"/>
    <property type="molecule type" value="Genomic_DNA"/>
</dbReference>
<dbReference type="Pfam" id="PF10082">
    <property type="entry name" value="BBP2_2"/>
    <property type="match status" value="1"/>
</dbReference>
<protein>
    <submittedName>
        <fullName evidence="2">Putative beta-barrel porin 2</fullName>
    </submittedName>
</protein>
<dbReference type="AlphaFoldDB" id="A0A1H6LUT1"/>
<evidence type="ECO:0000313" key="2">
    <source>
        <dbReference type="EMBL" id="SEH89266.1"/>
    </source>
</evidence>
<dbReference type="RefSeq" id="WP_092792882.1">
    <property type="nucleotide sequence ID" value="NZ_FNXF01000006.1"/>
</dbReference>
<name>A0A1H6LUT1_9GAMM</name>
<evidence type="ECO:0000313" key="3">
    <source>
        <dbReference type="Proteomes" id="UP000199371"/>
    </source>
</evidence>
<dbReference type="STRING" id="173990.SAMN05660691_02003"/>
<evidence type="ECO:0000256" key="1">
    <source>
        <dbReference type="SAM" id="SignalP"/>
    </source>
</evidence>
<feature type="signal peptide" evidence="1">
    <location>
        <begin position="1"/>
        <end position="24"/>
    </location>
</feature>
<keyword evidence="1" id="KW-0732">Signal</keyword>